<evidence type="ECO:0000313" key="1">
    <source>
        <dbReference type="EMBL" id="HIH16417.1"/>
    </source>
</evidence>
<dbReference type="EMBL" id="JAGVWE010000007">
    <property type="protein sequence ID" value="MBS3063711.1"/>
    <property type="molecule type" value="Genomic_DNA"/>
</dbReference>
<dbReference type="AlphaFoldDB" id="A0A7J4JKH2"/>
<dbReference type="Proteomes" id="UP000678237">
    <property type="component" value="Unassembled WGS sequence"/>
</dbReference>
<organism evidence="1 3">
    <name type="scientific">Candidatus Iainarchaeum sp</name>
    <dbReference type="NCBI Taxonomy" id="3101447"/>
    <lineage>
        <taxon>Archaea</taxon>
        <taxon>Candidatus Iainarchaeota</taxon>
        <taxon>Candidatus Iainarchaeia</taxon>
        <taxon>Candidatus Iainarchaeales</taxon>
        <taxon>Candidatus Iainarchaeaceae</taxon>
        <taxon>Candidatus Iainarchaeum</taxon>
    </lineage>
</organism>
<name>A0A7J4JKH2_9ARCH</name>
<accession>A0A7J4JKH2</accession>
<dbReference type="Proteomes" id="UP000564964">
    <property type="component" value="Unassembled WGS sequence"/>
</dbReference>
<protein>
    <submittedName>
        <fullName evidence="1">Uncharacterized protein</fullName>
    </submittedName>
</protein>
<gene>
    <name evidence="1" type="ORF">HA252_03355</name>
    <name evidence="2" type="ORF">J4203_07655</name>
</gene>
<sequence>MELTDKRLVSLLWMLKNKDKTWSILALRKGAVALLNKKDDEVKYKQKTPFPIIDGRSLTYGPTYTFVTKELEKNGYVVKDSKTSEYRVAKASDLVKLISLARPFSGLDTIDYYSPLGFTATLKLLQEAKLPYALTAFAGGELYHPYVKTDQVHAYIREADAGQWENYLRAKNCLRATSKSQANLFLVPTRIESLLGQGQKVKGFQVAPAPILLSDLLSMGGLAEEQGRLLLEEWLDNRM</sequence>
<evidence type="ECO:0000313" key="2">
    <source>
        <dbReference type="EMBL" id="MBS3063711.1"/>
    </source>
</evidence>
<proteinExistence type="predicted"/>
<comment type="caution">
    <text evidence="1">The sequence shown here is derived from an EMBL/GenBank/DDBJ whole genome shotgun (WGS) entry which is preliminary data.</text>
</comment>
<reference evidence="1" key="1">
    <citation type="journal article" date="2020" name="bioRxiv">
        <title>A rank-normalized archaeal taxonomy based on genome phylogeny resolves widespread incomplete and uneven classifications.</title>
        <authorList>
            <person name="Rinke C."/>
            <person name="Chuvochina M."/>
            <person name="Mussig A.J."/>
            <person name="Chaumeil P.-A."/>
            <person name="Waite D.W."/>
            <person name="Whitman W.B."/>
            <person name="Parks D.H."/>
            <person name="Hugenholtz P."/>
        </authorList>
    </citation>
    <scope>NUCLEOTIDE SEQUENCE</scope>
    <source>
        <strain evidence="1">UBA10219</strain>
    </source>
</reference>
<evidence type="ECO:0000313" key="3">
    <source>
        <dbReference type="Proteomes" id="UP000564964"/>
    </source>
</evidence>
<dbReference type="EMBL" id="DUGH01000081">
    <property type="protein sequence ID" value="HIH16417.1"/>
    <property type="molecule type" value="Genomic_DNA"/>
</dbReference>
<reference evidence="2" key="2">
    <citation type="submission" date="2021-03" db="EMBL/GenBank/DDBJ databases">
        <authorList>
            <person name="Jaffe A."/>
        </authorList>
    </citation>
    <scope>NUCLEOTIDE SEQUENCE</scope>
    <source>
        <strain evidence="2">RIFCSPLOWO2_01_FULL_58_19</strain>
    </source>
</reference>
<reference evidence="2" key="3">
    <citation type="submission" date="2021-05" db="EMBL/GenBank/DDBJ databases">
        <title>Protein family content uncovers lineage relationships and bacterial pathway maintenance mechanisms in DPANN archaea.</title>
        <authorList>
            <person name="Castelle C.J."/>
            <person name="Meheust R."/>
            <person name="Jaffe A.L."/>
            <person name="Seitz K."/>
            <person name="Gong X."/>
            <person name="Baker B.J."/>
            <person name="Banfield J.F."/>
        </authorList>
    </citation>
    <scope>NUCLEOTIDE SEQUENCE</scope>
    <source>
        <strain evidence="2">RIFCSPLOWO2_01_FULL_58_19</strain>
    </source>
</reference>